<keyword evidence="2 4" id="KW-0689">Ribosomal protein</keyword>
<dbReference type="AlphaFoldDB" id="A0A2G9XDE1"/>
<evidence type="ECO:0000256" key="6">
    <source>
        <dbReference type="RuleBase" id="RU004008"/>
    </source>
</evidence>
<keyword evidence="3 4" id="KW-0687">Ribonucleoprotein</keyword>
<dbReference type="Proteomes" id="UP000231388">
    <property type="component" value="Unassembled WGS sequence"/>
</dbReference>
<dbReference type="EMBL" id="PCQY01000027">
    <property type="protein sequence ID" value="PIP04503.1"/>
    <property type="molecule type" value="Genomic_DNA"/>
</dbReference>
<dbReference type="InterPro" id="IPR036394">
    <property type="entry name" value="Ribosomal_uL22_sf"/>
</dbReference>
<evidence type="ECO:0000313" key="7">
    <source>
        <dbReference type="EMBL" id="PIP04503.1"/>
    </source>
</evidence>
<dbReference type="GO" id="GO:0019843">
    <property type="term" value="F:rRNA binding"/>
    <property type="evidence" value="ECO:0007669"/>
    <property type="project" value="UniProtKB-KW"/>
</dbReference>
<protein>
    <recommendedName>
        <fullName evidence="6">50S ribosomal protein L22</fullName>
    </recommendedName>
</protein>
<evidence type="ECO:0000313" key="8">
    <source>
        <dbReference type="Proteomes" id="UP000231388"/>
    </source>
</evidence>
<dbReference type="GO" id="GO:0003735">
    <property type="term" value="F:structural constituent of ribosome"/>
    <property type="evidence" value="ECO:0007669"/>
    <property type="project" value="InterPro"/>
</dbReference>
<evidence type="ECO:0000256" key="3">
    <source>
        <dbReference type="ARBA" id="ARBA00023274"/>
    </source>
</evidence>
<keyword evidence="5" id="KW-0694">RNA-binding</keyword>
<dbReference type="InterPro" id="IPR001063">
    <property type="entry name" value="Ribosomal_uL22"/>
</dbReference>
<organism evidence="7 8">
    <name type="scientific">candidate division WWE3 bacterium CG23_combo_of_CG06-09_8_20_14_all_40_14</name>
    <dbReference type="NCBI Taxonomy" id="1975095"/>
    <lineage>
        <taxon>Bacteria</taxon>
        <taxon>Katanobacteria</taxon>
    </lineage>
</organism>
<dbReference type="PANTHER" id="PTHR13501:SF8">
    <property type="entry name" value="LARGE RIBOSOMAL SUBUNIT PROTEIN UL22M"/>
    <property type="match status" value="1"/>
</dbReference>
<accession>A0A2G9XDE1</accession>
<reference evidence="7 8" key="1">
    <citation type="submission" date="2017-09" db="EMBL/GenBank/DDBJ databases">
        <title>Depth-based differentiation of microbial function through sediment-hosted aquifers and enrichment of novel symbionts in the deep terrestrial subsurface.</title>
        <authorList>
            <person name="Probst A.J."/>
            <person name="Ladd B."/>
            <person name="Jarett J.K."/>
            <person name="Geller-Mcgrath D.E."/>
            <person name="Sieber C.M."/>
            <person name="Emerson J.B."/>
            <person name="Anantharaman K."/>
            <person name="Thomas B.C."/>
            <person name="Malmstrom R."/>
            <person name="Stieglmeier M."/>
            <person name="Klingl A."/>
            <person name="Woyke T."/>
            <person name="Ryan C.M."/>
            <person name="Banfield J.F."/>
        </authorList>
    </citation>
    <scope>NUCLEOTIDE SEQUENCE [LARGE SCALE GENOMIC DNA]</scope>
    <source>
        <strain evidence="7">CG23_combo_of_CG06-09_8_20_14_all_40_14</strain>
    </source>
</reference>
<name>A0A2G9XDE1_UNCKA</name>
<dbReference type="Gene3D" id="3.90.470.10">
    <property type="entry name" value="Ribosomal protein L22/L17"/>
    <property type="match status" value="1"/>
</dbReference>
<evidence type="ECO:0000256" key="1">
    <source>
        <dbReference type="ARBA" id="ARBA00009451"/>
    </source>
</evidence>
<comment type="function">
    <text evidence="6">This protein binds specifically to 23S rRNA; its binding is stimulated by other ribosomal proteins, e.g., L4, L17, and L20. It is important during the early stages of 50S assembly. It makes multiple contacts with different domains of the 23S rRNA in the assembled 50S subunit and ribosome.</text>
</comment>
<gene>
    <name evidence="7" type="ORF">COX53_02180</name>
</gene>
<dbReference type="GO" id="GO:0006412">
    <property type="term" value="P:translation"/>
    <property type="evidence" value="ECO:0007669"/>
    <property type="project" value="InterPro"/>
</dbReference>
<dbReference type="PANTHER" id="PTHR13501">
    <property type="entry name" value="CHLOROPLAST 50S RIBOSOMAL PROTEIN L22-RELATED"/>
    <property type="match status" value="1"/>
</dbReference>
<dbReference type="GO" id="GO:0022625">
    <property type="term" value="C:cytosolic large ribosomal subunit"/>
    <property type="evidence" value="ECO:0007669"/>
    <property type="project" value="TreeGrafter"/>
</dbReference>
<sequence length="119" mass="13194">MDNISYAKLNNLRISPRKVMLVASALRNKSYLSAKRILKFADKKAALPLLKLLESAYVNGKNKGFKESAVYVKEVLVGPGATLKRGRFVSRGGHHKILKRTANITIKLEKKEEGGKNGE</sequence>
<dbReference type="SUPFAM" id="SSF54843">
    <property type="entry name" value="Ribosomal protein L22"/>
    <property type="match status" value="1"/>
</dbReference>
<dbReference type="InterPro" id="IPR047867">
    <property type="entry name" value="Ribosomal_uL22_bac/org-type"/>
</dbReference>
<comment type="caution">
    <text evidence="7">The sequence shown here is derived from an EMBL/GenBank/DDBJ whole genome shotgun (WGS) entry which is preliminary data.</text>
</comment>
<proteinExistence type="inferred from homology"/>
<comment type="similarity">
    <text evidence="1 4">Belongs to the universal ribosomal protein uL22 family.</text>
</comment>
<evidence type="ECO:0000256" key="4">
    <source>
        <dbReference type="RuleBase" id="RU004005"/>
    </source>
</evidence>
<comment type="subunit">
    <text evidence="5">Part of the 50S ribosomal subunit.</text>
</comment>
<keyword evidence="5" id="KW-0699">rRNA-binding</keyword>
<evidence type="ECO:0000256" key="2">
    <source>
        <dbReference type="ARBA" id="ARBA00022980"/>
    </source>
</evidence>
<evidence type="ECO:0000256" key="5">
    <source>
        <dbReference type="RuleBase" id="RU004006"/>
    </source>
</evidence>
<dbReference type="Pfam" id="PF00237">
    <property type="entry name" value="Ribosomal_L22"/>
    <property type="match status" value="1"/>
</dbReference>